<keyword evidence="7" id="KW-0863">Zinc-finger</keyword>
<dbReference type="SUPFAM" id="SSF57783">
    <property type="entry name" value="Zinc beta-ribbon"/>
    <property type="match status" value="1"/>
</dbReference>
<evidence type="ECO:0000256" key="9">
    <source>
        <dbReference type="ARBA" id="ARBA00023163"/>
    </source>
</evidence>
<dbReference type="GO" id="GO:0006269">
    <property type="term" value="P:DNA replication, synthesis of primer"/>
    <property type="evidence" value="ECO:0007669"/>
    <property type="project" value="UniProtKB-KW"/>
</dbReference>
<evidence type="ECO:0000256" key="10">
    <source>
        <dbReference type="SAM" id="MobiDB-lite"/>
    </source>
</evidence>
<name>A0A2A4IB87_9SPHN</name>
<dbReference type="EMBL" id="NWVC01000001">
    <property type="protein sequence ID" value="PCG15745.1"/>
    <property type="molecule type" value="Genomic_DNA"/>
</dbReference>
<dbReference type="InterPro" id="IPR036977">
    <property type="entry name" value="DNA_primase_Znf_CHC2"/>
</dbReference>
<feature type="compositionally biased region" description="Basic residues" evidence="10">
    <location>
        <begin position="69"/>
        <end position="78"/>
    </location>
</feature>
<dbReference type="InterPro" id="IPR002694">
    <property type="entry name" value="Znf_CHC2"/>
</dbReference>
<protein>
    <recommendedName>
        <fullName evidence="11">Zinc finger CHC2-type domain-containing protein</fullName>
    </recommendedName>
</protein>
<dbReference type="Proteomes" id="UP000218323">
    <property type="component" value="Unassembled WGS sequence"/>
</dbReference>
<gene>
    <name evidence="12" type="ORF">COA07_01820</name>
</gene>
<dbReference type="GO" id="GO:0000428">
    <property type="term" value="C:DNA-directed RNA polymerase complex"/>
    <property type="evidence" value="ECO:0007669"/>
    <property type="project" value="UniProtKB-KW"/>
</dbReference>
<sequence length="472" mass="50252">MRTCGWTACRTGSPTRPRRRSRSLPGTSTASGWPDGMPSSSTAARCARRTPPSASSPAPPAGPTSSRRPASKGWRRSAWRSGARSCSVAAAHGPGRAERDARSVGGAERRRRRDMRKAVEAGGRKKAPPIHRHVEIDEDAEGHPDMDEAHADLPSRYRRSDGTIDTARLKAEISIAAIAATASTLKRSGRQLKGICPLHDENEPSFFVDDGKGVFFCFGCGAGGDAIALQSRLHGQTFREACLELAGAHRGATPRPTATARRPGLRTRPSGFQLARAEWRGAGGVEGTPAEAYLISRAIGHDVPPSIRFGRIPRFWRDDGRPGPRLPARVAAAQDVRGAVVGILRTFVEDDGRKARHGETRLSLGRIRGSALRLGPVAPAIMLASAVEDALSLRLMFPGATVWSTFGDANLPLVELPPAVRKVTLCGDADATGRAAVAAAAAALMARGIEVDGLFPRAGAKDFNEEWVLLHT</sequence>
<dbReference type="PANTHER" id="PTHR30313">
    <property type="entry name" value="DNA PRIMASE"/>
    <property type="match status" value="1"/>
</dbReference>
<dbReference type="Gene3D" id="3.90.580.10">
    <property type="entry name" value="Zinc finger, CHC2-type domain"/>
    <property type="match status" value="1"/>
</dbReference>
<dbReference type="InterPro" id="IPR055570">
    <property type="entry name" value="DUF7146"/>
</dbReference>
<organism evidence="12 13">
    <name type="scientific">Sphingomonas adhaesiva</name>
    <dbReference type="NCBI Taxonomy" id="28212"/>
    <lineage>
        <taxon>Bacteria</taxon>
        <taxon>Pseudomonadati</taxon>
        <taxon>Pseudomonadota</taxon>
        <taxon>Alphaproteobacteria</taxon>
        <taxon>Sphingomonadales</taxon>
        <taxon>Sphingomonadaceae</taxon>
        <taxon>Sphingomonas</taxon>
    </lineage>
</organism>
<keyword evidence="13" id="KW-1185">Reference proteome</keyword>
<evidence type="ECO:0000256" key="8">
    <source>
        <dbReference type="ARBA" id="ARBA00022833"/>
    </source>
</evidence>
<keyword evidence="1" id="KW-0240">DNA-directed RNA polymerase</keyword>
<keyword evidence="3" id="KW-0808">Transferase</keyword>
<keyword evidence="9" id="KW-0804">Transcription</keyword>
<proteinExistence type="predicted"/>
<keyword evidence="8" id="KW-0862">Zinc</keyword>
<dbReference type="InterPro" id="IPR006171">
    <property type="entry name" value="TOPRIM_dom"/>
</dbReference>
<dbReference type="Pfam" id="PF23639">
    <property type="entry name" value="DUF7146"/>
    <property type="match status" value="1"/>
</dbReference>
<evidence type="ECO:0000259" key="11">
    <source>
        <dbReference type="SMART" id="SM00400"/>
    </source>
</evidence>
<evidence type="ECO:0000313" key="12">
    <source>
        <dbReference type="EMBL" id="PCG15745.1"/>
    </source>
</evidence>
<feature type="compositionally biased region" description="Basic and acidic residues" evidence="10">
    <location>
        <begin position="141"/>
        <end position="151"/>
    </location>
</feature>
<evidence type="ECO:0000256" key="1">
    <source>
        <dbReference type="ARBA" id="ARBA00022478"/>
    </source>
</evidence>
<keyword evidence="6" id="KW-0479">Metal-binding</keyword>
<dbReference type="GO" id="GO:1990077">
    <property type="term" value="C:primosome complex"/>
    <property type="evidence" value="ECO:0007669"/>
    <property type="project" value="UniProtKB-KW"/>
</dbReference>
<dbReference type="GO" id="GO:0005737">
    <property type="term" value="C:cytoplasm"/>
    <property type="evidence" value="ECO:0007669"/>
    <property type="project" value="TreeGrafter"/>
</dbReference>
<dbReference type="GO" id="GO:0003899">
    <property type="term" value="F:DNA-directed RNA polymerase activity"/>
    <property type="evidence" value="ECO:0007669"/>
    <property type="project" value="InterPro"/>
</dbReference>
<evidence type="ECO:0000256" key="6">
    <source>
        <dbReference type="ARBA" id="ARBA00022723"/>
    </source>
</evidence>
<evidence type="ECO:0000256" key="7">
    <source>
        <dbReference type="ARBA" id="ARBA00022771"/>
    </source>
</evidence>
<comment type="caution">
    <text evidence="12">The sequence shown here is derived from an EMBL/GenBank/DDBJ whole genome shotgun (WGS) entry which is preliminary data.</text>
</comment>
<evidence type="ECO:0000256" key="4">
    <source>
        <dbReference type="ARBA" id="ARBA00022695"/>
    </source>
</evidence>
<evidence type="ECO:0000256" key="5">
    <source>
        <dbReference type="ARBA" id="ARBA00022705"/>
    </source>
</evidence>
<dbReference type="PANTHER" id="PTHR30313:SF2">
    <property type="entry name" value="DNA PRIMASE"/>
    <property type="match status" value="1"/>
</dbReference>
<evidence type="ECO:0000313" key="13">
    <source>
        <dbReference type="Proteomes" id="UP000218323"/>
    </source>
</evidence>
<accession>A0A2A4IB87</accession>
<reference evidence="12 13" key="1">
    <citation type="submission" date="2017-09" db="EMBL/GenBank/DDBJ databases">
        <title>Sphingomonas adhaesiva DSM 7418, whole genome shotgun sequence.</title>
        <authorList>
            <person name="Feng G."/>
            <person name="Zhu H."/>
        </authorList>
    </citation>
    <scope>NUCLEOTIDE SEQUENCE [LARGE SCALE GENOMIC DNA]</scope>
    <source>
        <strain evidence="12 13">DSM 7418</strain>
    </source>
</reference>
<keyword evidence="5" id="KW-0235">DNA replication</keyword>
<dbReference type="Pfam" id="PF01807">
    <property type="entry name" value="Zn_ribbon_DnaG"/>
    <property type="match status" value="1"/>
</dbReference>
<keyword evidence="4" id="KW-0548">Nucleotidyltransferase</keyword>
<dbReference type="Pfam" id="PF13362">
    <property type="entry name" value="Toprim_3"/>
    <property type="match status" value="1"/>
</dbReference>
<dbReference type="SMART" id="SM00400">
    <property type="entry name" value="ZnF_CHCC"/>
    <property type="match status" value="1"/>
</dbReference>
<dbReference type="GO" id="GO:0008270">
    <property type="term" value="F:zinc ion binding"/>
    <property type="evidence" value="ECO:0007669"/>
    <property type="project" value="UniProtKB-KW"/>
</dbReference>
<feature type="domain" description="Zinc finger CHC2-type" evidence="11">
    <location>
        <begin position="192"/>
        <end position="246"/>
    </location>
</feature>
<keyword evidence="2" id="KW-0639">Primosome</keyword>
<dbReference type="AlphaFoldDB" id="A0A2A4IB87"/>
<dbReference type="InterPro" id="IPR050219">
    <property type="entry name" value="DnaG_primase"/>
</dbReference>
<dbReference type="GO" id="GO:0003677">
    <property type="term" value="F:DNA binding"/>
    <property type="evidence" value="ECO:0007669"/>
    <property type="project" value="InterPro"/>
</dbReference>
<evidence type="ECO:0000256" key="2">
    <source>
        <dbReference type="ARBA" id="ARBA00022515"/>
    </source>
</evidence>
<feature type="compositionally biased region" description="Low complexity" evidence="10">
    <location>
        <begin position="38"/>
        <end position="56"/>
    </location>
</feature>
<evidence type="ECO:0000256" key="3">
    <source>
        <dbReference type="ARBA" id="ARBA00022679"/>
    </source>
</evidence>
<feature type="region of interest" description="Disordered" evidence="10">
    <location>
        <begin position="1"/>
        <end position="151"/>
    </location>
</feature>